<dbReference type="EMBL" id="MNQH01000044">
    <property type="protein sequence ID" value="OKY93145.1"/>
    <property type="molecule type" value="Genomic_DNA"/>
</dbReference>
<organism evidence="2 3">
    <name type="scientific">Alistipes putredinis</name>
    <dbReference type="NCBI Taxonomy" id="28117"/>
    <lineage>
        <taxon>Bacteria</taxon>
        <taxon>Pseudomonadati</taxon>
        <taxon>Bacteroidota</taxon>
        <taxon>Bacteroidia</taxon>
        <taxon>Bacteroidales</taxon>
        <taxon>Rikenellaceae</taxon>
        <taxon>Alistipes</taxon>
    </lineage>
</organism>
<dbReference type="STRING" id="28117.BHV66_10020"/>
<dbReference type="RefSeq" id="WP_227044785.1">
    <property type="nucleotide sequence ID" value="NZ_CAJJWD010000019.1"/>
</dbReference>
<comment type="caution">
    <text evidence="2">The sequence shown here is derived from an EMBL/GenBank/DDBJ whole genome shotgun (WGS) entry which is preliminary data.</text>
</comment>
<feature type="chain" id="PRO_5012389186" description="DUF3575 domain-containing protein" evidence="1">
    <location>
        <begin position="26"/>
        <end position="184"/>
    </location>
</feature>
<gene>
    <name evidence="2" type="ORF">BHV66_10020</name>
</gene>
<protein>
    <recommendedName>
        <fullName evidence="4">DUF3575 domain-containing protein</fullName>
    </recommendedName>
</protein>
<accession>A0A1Q6F2R1</accession>
<proteinExistence type="predicted"/>
<evidence type="ECO:0000256" key="1">
    <source>
        <dbReference type="SAM" id="SignalP"/>
    </source>
</evidence>
<dbReference type="Proteomes" id="UP000187417">
    <property type="component" value="Unassembled WGS sequence"/>
</dbReference>
<sequence>MQTKTIIRCAALLVCLAAIHHRAAAQFFGVRVNALAALTGTVAVGAEAALTDNWTVETSAYWNPIRTERLTTQVGAVQLGVRHWFYEDFVGHFLGLHASWVDYRIGNRRRTYDGRAYGIGISYGYAWILSKRWNLVVEAGAGLYRTRDTRRDPVTSDWGDRYIRHARRWTLAPSKLEVSFNYLF</sequence>
<reference evidence="2 3" key="1">
    <citation type="journal article" date="2016" name="Nat. Biotechnol.">
        <title>Measurement of bacterial replication rates in microbial communities.</title>
        <authorList>
            <person name="Brown C.T."/>
            <person name="Olm M.R."/>
            <person name="Thomas B.C."/>
            <person name="Banfield J.F."/>
        </authorList>
    </citation>
    <scope>NUCLEOTIDE SEQUENCE [LARGE SCALE GENOMIC DNA]</scope>
    <source>
        <strain evidence="2">CAG:67_53_122</strain>
    </source>
</reference>
<evidence type="ECO:0008006" key="4">
    <source>
        <dbReference type="Google" id="ProtNLM"/>
    </source>
</evidence>
<evidence type="ECO:0000313" key="2">
    <source>
        <dbReference type="EMBL" id="OKY93145.1"/>
    </source>
</evidence>
<feature type="signal peptide" evidence="1">
    <location>
        <begin position="1"/>
        <end position="25"/>
    </location>
</feature>
<dbReference type="InterPro" id="IPR021958">
    <property type="entry name" value="DUF3575"/>
</dbReference>
<keyword evidence="1" id="KW-0732">Signal</keyword>
<dbReference type="Pfam" id="PF12099">
    <property type="entry name" value="DUF3575"/>
    <property type="match status" value="1"/>
</dbReference>
<dbReference type="AlphaFoldDB" id="A0A1Q6F2R1"/>
<name>A0A1Q6F2R1_9BACT</name>
<evidence type="ECO:0000313" key="3">
    <source>
        <dbReference type="Proteomes" id="UP000187417"/>
    </source>
</evidence>